<dbReference type="InterPro" id="IPR002508">
    <property type="entry name" value="MurNAc-LAA_cat"/>
</dbReference>
<accession>A0A7V0Q7V2</accession>
<dbReference type="SUPFAM" id="SSF53187">
    <property type="entry name" value="Zn-dependent exopeptidases"/>
    <property type="match status" value="1"/>
</dbReference>
<organism evidence="2">
    <name type="scientific">candidate division WOR-3 bacterium</name>
    <dbReference type="NCBI Taxonomy" id="2052148"/>
    <lineage>
        <taxon>Bacteria</taxon>
        <taxon>Bacteria division WOR-3</taxon>
    </lineage>
</organism>
<sequence length="346" mass="39850">MEREHSEIEFEINKFSGVIHIDRYPVKRKVVCGKVLNQITPEPLVEVKIEGGEEIVWSEKFGLFESSGEELRFSKRGFYPRTLKLSTGEFTEVMLEPLFKGVLHDKKILIDPARGGKDKGDLSLQNPTSLLNLKIALLLKRLFSYAGATVYLTRLDEETTIDEVERVKRIEKIQPDFAFQIDTTELYPGHGYFIYYYYRDKESERLAKLVKKHTPSMAFLKPQIMEYGSYFIIHPKATRLLVNPSQITVLKDYNQNELLKVVAISIFGGLLEYLGFEGFRLKKYKVCDKIEDLMIKSEDLPISIFTGDEVLVPFSRFGSKIVIKKGNKEKKISLKEGSCIRWPDGN</sequence>
<evidence type="ECO:0000259" key="1">
    <source>
        <dbReference type="Pfam" id="PF01520"/>
    </source>
</evidence>
<dbReference type="GO" id="GO:0008745">
    <property type="term" value="F:N-acetylmuramoyl-L-alanine amidase activity"/>
    <property type="evidence" value="ECO:0007669"/>
    <property type="project" value="InterPro"/>
</dbReference>
<dbReference type="Proteomes" id="UP000886381">
    <property type="component" value="Unassembled WGS sequence"/>
</dbReference>
<comment type="caution">
    <text evidence="2">The sequence shown here is derived from an EMBL/GenBank/DDBJ whole genome shotgun (WGS) entry which is preliminary data.</text>
</comment>
<dbReference type="EMBL" id="DRDR01000045">
    <property type="protein sequence ID" value="HDL60011.1"/>
    <property type="molecule type" value="Genomic_DNA"/>
</dbReference>
<dbReference type="Pfam" id="PF01520">
    <property type="entry name" value="Amidase_3"/>
    <property type="match status" value="1"/>
</dbReference>
<reference evidence="2" key="1">
    <citation type="journal article" date="2020" name="mSystems">
        <title>Genome- and Community-Level Interaction Insights into Carbon Utilization and Element Cycling Functions of Hydrothermarchaeota in Hydrothermal Sediment.</title>
        <authorList>
            <person name="Zhou Z."/>
            <person name="Liu Y."/>
            <person name="Xu W."/>
            <person name="Pan J."/>
            <person name="Luo Z.H."/>
            <person name="Li M."/>
        </authorList>
    </citation>
    <scope>NUCLEOTIDE SEQUENCE [LARGE SCALE GENOMIC DNA]</scope>
    <source>
        <strain evidence="2">HyVt-28</strain>
    </source>
</reference>
<dbReference type="GO" id="GO:0009253">
    <property type="term" value="P:peptidoglycan catabolic process"/>
    <property type="evidence" value="ECO:0007669"/>
    <property type="project" value="InterPro"/>
</dbReference>
<dbReference type="Gene3D" id="3.40.630.40">
    <property type="entry name" value="Zn-dependent exopeptidases"/>
    <property type="match status" value="1"/>
</dbReference>
<proteinExistence type="predicted"/>
<protein>
    <recommendedName>
        <fullName evidence="1">MurNAc-LAA domain-containing protein</fullName>
    </recommendedName>
</protein>
<name>A0A7V0Q7V2_UNCW3</name>
<evidence type="ECO:0000313" key="2">
    <source>
        <dbReference type="EMBL" id="HDL60011.1"/>
    </source>
</evidence>
<gene>
    <name evidence="2" type="ORF">ENH14_00990</name>
</gene>
<feature type="domain" description="MurNAc-LAA" evidence="1">
    <location>
        <begin position="108"/>
        <end position="232"/>
    </location>
</feature>
<dbReference type="AlphaFoldDB" id="A0A7V0Q7V2"/>